<evidence type="ECO:0000256" key="6">
    <source>
        <dbReference type="ARBA" id="ARBA00022801"/>
    </source>
</evidence>
<dbReference type="GO" id="GO:0008311">
    <property type="term" value="F:double-stranded DNA 3'-5' DNA exonuclease activity"/>
    <property type="evidence" value="ECO:0007669"/>
    <property type="project" value="UniProtKB-EC"/>
</dbReference>
<dbReference type="InterPro" id="IPR004808">
    <property type="entry name" value="AP_endonuc_1"/>
</dbReference>
<dbReference type="CDD" id="cd09076">
    <property type="entry name" value="L1-EN"/>
    <property type="match status" value="1"/>
</dbReference>
<feature type="binding site" evidence="9">
    <location>
        <position position="40"/>
    </location>
    <ligand>
        <name>Mg(2+)</name>
        <dbReference type="ChEBI" id="CHEBI:18420"/>
        <label>1</label>
    </ligand>
</feature>
<dbReference type="AlphaFoldDB" id="A0A803K809"/>
<dbReference type="InParanoid" id="A0A803K809"/>
<feature type="site" description="Transition state stabilizer" evidence="10">
    <location>
        <position position="145"/>
    </location>
</feature>
<keyword evidence="6" id="KW-0378">Hydrolase</keyword>
<keyword evidence="4 9" id="KW-0479">Metal-binding</keyword>
<dbReference type="PANTHER" id="PTHR22748:SF4">
    <property type="entry name" value="DNA-(APURINIC OR APYRIMIDINIC SITE) ENDONUCLEASE 2"/>
    <property type="match status" value="1"/>
</dbReference>
<dbReference type="GO" id="GO:0006281">
    <property type="term" value="P:DNA repair"/>
    <property type="evidence" value="ECO:0007669"/>
    <property type="project" value="UniProtKB-KW"/>
</dbReference>
<comment type="catalytic activity">
    <reaction evidence="1">
        <text>Exonucleolytic cleavage in the 3'- to 5'-direction to yield nucleoside 5'-phosphates.</text>
        <dbReference type="EC" id="3.1.11.2"/>
    </reaction>
</comment>
<organism evidence="12">
    <name type="scientific">Xenopus tropicalis</name>
    <name type="common">Western clawed frog</name>
    <name type="synonym">Silurana tropicalis</name>
    <dbReference type="NCBI Taxonomy" id="8364"/>
    <lineage>
        <taxon>Eukaryota</taxon>
        <taxon>Metazoa</taxon>
        <taxon>Chordata</taxon>
        <taxon>Craniata</taxon>
        <taxon>Vertebrata</taxon>
        <taxon>Euteleostomi</taxon>
        <taxon>Amphibia</taxon>
        <taxon>Batrachia</taxon>
        <taxon>Anura</taxon>
        <taxon>Pipoidea</taxon>
        <taxon>Pipidae</taxon>
        <taxon>Xenopodinae</taxon>
        <taxon>Xenopus</taxon>
        <taxon>Silurana</taxon>
    </lineage>
</organism>
<dbReference type="Ensembl" id="ENSXETT00000109849">
    <property type="protein sequence ID" value="ENSXETP00000116509"/>
    <property type="gene ID" value="ENSXETG00000044732"/>
</dbReference>
<comment type="similarity">
    <text evidence="2">Belongs to the DNA repair enzymes AP/ExoA family.</text>
</comment>
<dbReference type="Gene3D" id="3.60.10.10">
    <property type="entry name" value="Endonuclease/exonuclease/phosphatase"/>
    <property type="match status" value="1"/>
</dbReference>
<keyword evidence="9" id="KW-0464">Manganese</keyword>
<name>A0A803K809_XENTR</name>
<evidence type="ECO:0000256" key="8">
    <source>
        <dbReference type="ARBA" id="ARBA00023204"/>
    </source>
</evidence>
<sequence length="221" mass="25346">MSQNLNIVSLNVRGLNSHRKRYMLQRLVKEDSIDLVCLQETHLNKEGSAKFKLYQFSSIYHSTLIRKKKAGVCVAVRDSSGIEVLDSYSSNDGRSVIISIKINSQIYTIVNLYAPNRNQISFLNKKIKKSENFSKGHQIIIGDLNAVVDPIIDCSSVRKSPPAVIRPTLLTYELYDAWRCLHPGEKDFKLHTEKEIFVLMPIIKNYLLFHVFKNHYYGGNN</sequence>
<evidence type="ECO:0000256" key="1">
    <source>
        <dbReference type="ARBA" id="ARBA00000493"/>
    </source>
</evidence>
<evidence type="ECO:0000256" key="9">
    <source>
        <dbReference type="PIRSR" id="PIRSR604808-2"/>
    </source>
</evidence>
<dbReference type="PANTHER" id="PTHR22748">
    <property type="entry name" value="AP ENDONUCLEASE"/>
    <property type="match status" value="1"/>
</dbReference>
<comment type="cofactor">
    <cofactor evidence="9">
        <name>Mg(2+)</name>
        <dbReference type="ChEBI" id="CHEBI:18420"/>
    </cofactor>
    <cofactor evidence="9">
        <name>Mn(2+)</name>
        <dbReference type="ChEBI" id="CHEBI:29035"/>
    </cofactor>
    <text evidence="9">Probably binds two magnesium or manganese ions per subunit.</text>
</comment>
<proteinExistence type="inferred from homology"/>
<reference evidence="12" key="2">
    <citation type="submission" date="2021-03" db="UniProtKB">
        <authorList>
            <consortium name="Ensembl"/>
        </authorList>
    </citation>
    <scope>IDENTIFICATION</scope>
</reference>
<dbReference type="InterPro" id="IPR036691">
    <property type="entry name" value="Endo/exonu/phosph_ase_sf"/>
</dbReference>
<reference evidence="12" key="1">
    <citation type="journal article" date="2010" name="Science">
        <title>The genome of the Western clawed frog Xenopus tropicalis.</title>
        <authorList>
            <person name="Hellsten U."/>
            <person name="Harland R.M."/>
            <person name="Gilchrist M.J."/>
            <person name="Hendrix D."/>
            <person name="Jurka J."/>
            <person name="Kapitonov V."/>
            <person name="Ovcharenko I."/>
            <person name="Putnam N.H."/>
            <person name="Shu S."/>
            <person name="Taher L."/>
            <person name="Blitz I.L."/>
            <person name="Blumberg B."/>
            <person name="Dichmann D.S."/>
            <person name="Dubchak I."/>
            <person name="Amaya E."/>
            <person name="Detter J.C."/>
            <person name="Fletcher R."/>
            <person name="Gerhard D.S."/>
            <person name="Goodstein D."/>
            <person name="Graves T."/>
            <person name="Grigoriev I.V."/>
            <person name="Grimwood J."/>
            <person name="Kawashima T."/>
            <person name="Lindquist E."/>
            <person name="Lucas S.M."/>
            <person name="Mead P.E."/>
            <person name="Mitros T."/>
            <person name="Ogino H."/>
            <person name="Ohta Y."/>
            <person name="Poliakov A.V."/>
            <person name="Pollet N."/>
            <person name="Robert J."/>
            <person name="Salamov A."/>
            <person name="Sater A.K."/>
            <person name="Schmutz J."/>
            <person name="Terry A."/>
            <person name="Vize P.D."/>
            <person name="Warren W.C."/>
            <person name="Wells D."/>
            <person name="Wills A."/>
            <person name="Wilson R.K."/>
            <person name="Zimmerman L.B."/>
            <person name="Zorn A.M."/>
            <person name="Grainger R."/>
            <person name="Grammer T."/>
            <person name="Khokha M.K."/>
            <person name="Richardson P.M."/>
            <person name="Rokhsar D.S."/>
        </authorList>
    </citation>
    <scope>NUCLEOTIDE SEQUENCE [LARGE SCALE GENOMIC DNA]</scope>
    <source>
        <strain evidence="12">Nigerian</strain>
    </source>
</reference>
<evidence type="ECO:0000256" key="7">
    <source>
        <dbReference type="ARBA" id="ARBA00022842"/>
    </source>
</evidence>
<evidence type="ECO:0000256" key="5">
    <source>
        <dbReference type="ARBA" id="ARBA00022763"/>
    </source>
</evidence>
<protein>
    <recommendedName>
        <fullName evidence="3">exodeoxyribonuclease III</fullName>
        <ecNumber evidence="3">3.1.11.2</ecNumber>
    </recommendedName>
</protein>
<keyword evidence="5" id="KW-0227">DNA damage</keyword>
<feature type="binding site" evidence="9">
    <location>
        <position position="11"/>
    </location>
    <ligand>
        <name>Mg(2+)</name>
        <dbReference type="ChEBI" id="CHEBI:18420"/>
        <label>1</label>
    </ligand>
</feature>
<feature type="domain" description="Endonuclease/exonuclease/phosphatase" evidence="11">
    <location>
        <begin position="9"/>
        <end position="149"/>
    </location>
</feature>
<dbReference type="EC" id="3.1.11.2" evidence="3"/>
<dbReference type="Pfam" id="PF03372">
    <property type="entry name" value="Exo_endo_phos"/>
    <property type="match status" value="1"/>
</dbReference>
<accession>A0A803K809</accession>
<keyword evidence="8" id="KW-0234">DNA repair</keyword>
<evidence type="ECO:0000256" key="3">
    <source>
        <dbReference type="ARBA" id="ARBA00012115"/>
    </source>
</evidence>
<evidence type="ECO:0000259" key="11">
    <source>
        <dbReference type="Pfam" id="PF03372"/>
    </source>
</evidence>
<evidence type="ECO:0000256" key="10">
    <source>
        <dbReference type="PIRSR" id="PIRSR604808-3"/>
    </source>
</evidence>
<dbReference type="GeneTree" id="ENSGT01010000228663"/>
<dbReference type="SUPFAM" id="SSF56219">
    <property type="entry name" value="DNase I-like"/>
    <property type="match status" value="1"/>
</dbReference>
<feature type="binding site" evidence="9">
    <location>
        <position position="143"/>
    </location>
    <ligand>
        <name>Mg(2+)</name>
        <dbReference type="ChEBI" id="CHEBI:18420"/>
        <label>1</label>
    </ligand>
</feature>
<evidence type="ECO:0000256" key="2">
    <source>
        <dbReference type="ARBA" id="ARBA00007092"/>
    </source>
</evidence>
<evidence type="ECO:0000256" key="4">
    <source>
        <dbReference type="ARBA" id="ARBA00022723"/>
    </source>
</evidence>
<dbReference type="GO" id="GO:0046872">
    <property type="term" value="F:metal ion binding"/>
    <property type="evidence" value="ECO:0007669"/>
    <property type="project" value="UniProtKB-KW"/>
</dbReference>
<feature type="binding site" evidence="9">
    <location>
        <position position="145"/>
    </location>
    <ligand>
        <name>Mg(2+)</name>
        <dbReference type="ChEBI" id="CHEBI:18420"/>
        <label>1</label>
    </ligand>
</feature>
<evidence type="ECO:0000313" key="12">
    <source>
        <dbReference type="Ensembl" id="ENSXETP00000116509"/>
    </source>
</evidence>
<keyword evidence="7 9" id="KW-0460">Magnesium</keyword>
<dbReference type="InterPro" id="IPR005135">
    <property type="entry name" value="Endo/exonuclease/phosphatase"/>
</dbReference>